<gene>
    <name evidence="1" type="ORF">PFCIRM138_09645</name>
</gene>
<proteinExistence type="predicted"/>
<accession>A0A068VVN5</accession>
<organism evidence="1">
    <name type="scientific">Propionibacterium freudenreichii subsp. freudenreichii</name>
    <dbReference type="NCBI Taxonomy" id="66712"/>
    <lineage>
        <taxon>Bacteria</taxon>
        <taxon>Bacillati</taxon>
        <taxon>Actinomycetota</taxon>
        <taxon>Actinomycetes</taxon>
        <taxon>Propionibacteriales</taxon>
        <taxon>Propionibacteriaceae</taxon>
        <taxon>Propionibacterium</taxon>
    </lineage>
</organism>
<protein>
    <submittedName>
        <fullName evidence="1">Uncharacterized protein</fullName>
    </submittedName>
</protein>
<dbReference type="EMBL" id="LM676423">
    <property type="protein sequence ID" value="CEP26736.1"/>
    <property type="molecule type" value="Genomic_DNA"/>
</dbReference>
<sequence>MKPPLTYVIILTTLVIAWVAPTPWWFRTFTTLSATIVVVSIVIDLVARAEEGHGRRPGDRRDPDDPVGP</sequence>
<reference evidence="1" key="1">
    <citation type="submission" date="2014-08" db="EMBL/GenBank/DDBJ databases">
        <authorList>
            <person name="Falentin Helene"/>
        </authorList>
    </citation>
    <scope>NUCLEOTIDE SEQUENCE</scope>
</reference>
<evidence type="ECO:0000313" key="1">
    <source>
        <dbReference type="EMBL" id="CEP26736.1"/>
    </source>
</evidence>
<name>A0A068VVN5_PROFF</name>
<dbReference type="AlphaFoldDB" id="A0A068VVN5"/>